<proteinExistence type="predicted"/>
<protein>
    <submittedName>
        <fullName evidence="2">Scr1 family TA system antitoxin-like transcriptional regulator</fullName>
    </submittedName>
</protein>
<dbReference type="InterPro" id="IPR001387">
    <property type="entry name" value="Cro/C1-type_HTH"/>
</dbReference>
<gene>
    <name evidence="2" type="ORF">ACFPET_18240</name>
</gene>
<dbReference type="CDD" id="cd00093">
    <property type="entry name" value="HTH_XRE"/>
    <property type="match status" value="1"/>
</dbReference>
<dbReference type="Pfam" id="PF19054">
    <property type="entry name" value="DUF5753"/>
    <property type="match status" value="1"/>
</dbReference>
<dbReference type="Pfam" id="PF13560">
    <property type="entry name" value="HTH_31"/>
    <property type="match status" value="1"/>
</dbReference>
<keyword evidence="3" id="KW-1185">Reference proteome</keyword>
<name>A0ABV8U2T1_9ACTN</name>
<comment type="caution">
    <text evidence="2">The sequence shown here is derived from an EMBL/GenBank/DDBJ whole genome shotgun (WGS) entry which is preliminary data.</text>
</comment>
<evidence type="ECO:0000313" key="2">
    <source>
        <dbReference type="EMBL" id="MFC4337147.1"/>
    </source>
</evidence>
<organism evidence="2 3">
    <name type="scientific">Salininema proteolyticum</name>
    <dbReference type="NCBI Taxonomy" id="1607685"/>
    <lineage>
        <taxon>Bacteria</taxon>
        <taxon>Bacillati</taxon>
        <taxon>Actinomycetota</taxon>
        <taxon>Actinomycetes</taxon>
        <taxon>Glycomycetales</taxon>
        <taxon>Glycomycetaceae</taxon>
        <taxon>Salininema</taxon>
    </lineage>
</organism>
<reference evidence="3" key="1">
    <citation type="journal article" date="2019" name="Int. J. Syst. Evol. Microbiol.">
        <title>The Global Catalogue of Microorganisms (GCM) 10K type strain sequencing project: providing services to taxonomists for standard genome sequencing and annotation.</title>
        <authorList>
            <consortium name="The Broad Institute Genomics Platform"/>
            <consortium name="The Broad Institute Genome Sequencing Center for Infectious Disease"/>
            <person name="Wu L."/>
            <person name="Ma J."/>
        </authorList>
    </citation>
    <scope>NUCLEOTIDE SEQUENCE [LARGE SCALE GENOMIC DNA]</scope>
    <source>
        <strain evidence="3">IBRC-M 10908</strain>
    </source>
</reference>
<dbReference type="InterPro" id="IPR043917">
    <property type="entry name" value="DUF5753"/>
</dbReference>
<dbReference type="RefSeq" id="WP_380623801.1">
    <property type="nucleotide sequence ID" value="NZ_JBHSDK010000028.1"/>
</dbReference>
<evidence type="ECO:0000259" key="1">
    <source>
        <dbReference type="Pfam" id="PF19054"/>
    </source>
</evidence>
<accession>A0ABV8U2T1</accession>
<dbReference type="EMBL" id="JBHSDK010000028">
    <property type="protein sequence ID" value="MFC4337147.1"/>
    <property type="molecule type" value="Genomic_DNA"/>
</dbReference>
<dbReference type="InterPro" id="IPR010982">
    <property type="entry name" value="Lambda_DNA-bd_dom_sf"/>
</dbReference>
<dbReference type="Proteomes" id="UP001595823">
    <property type="component" value="Unassembled WGS sequence"/>
</dbReference>
<sequence>MGQSKLLAWALATELRALRDETGLSLARAGALLERSSESVRKWETGENAPDSLSIDGIARRYKQSDDYRRYLLALRRERDSLNFFSRHVFEPRILFLAEQRYPLMRKFEPMYIPGVLQIKEYHYSDITRDDRVARDRVATVWSLIEDRQKVLFNRSDLRVEIVIGQAALQFMEGHACRDDQIERLREAVDRGWSIQVMPTPNGLMKSGFDLYLSEREQRGPYAPSFAYYEAPDTSEYVEEPSRVENYEALFDTVQRLSKPLEEYLC</sequence>
<evidence type="ECO:0000313" key="3">
    <source>
        <dbReference type="Proteomes" id="UP001595823"/>
    </source>
</evidence>
<dbReference type="Gene3D" id="1.10.260.40">
    <property type="entry name" value="lambda repressor-like DNA-binding domains"/>
    <property type="match status" value="1"/>
</dbReference>
<dbReference type="SUPFAM" id="SSF47413">
    <property type="entry name" value="lambda repressor-like DNA-binding domains"/>
    <property type="match status" value="1"/>
</dbReference>
<feature type="domain" description="DUF5753" evidence="1">
    <location>
        <begin position="99"/>
        <end position="260"/>
    </location>
</feature>